<dbReference type="InterPro" id="IPR051395">
    <property type="entry name" value="Cytochrome_c_Peroxidase/MauG"/>
</dbReference>
<dbReference type="Gene3D" id="1.10.760.10">
    <property type="entry name" value="Cytochrome c-like domain"/>
    <property type="match status" value="2"/>
</dbReference>
<comment type="caution">
    <text evidence="10">The sequence shown here is derived from an EMBL/GenBank/DDBJ whole genome shotgun (WGS) entry which is preliminary data.</text>
</comment>
<evidence type="ECO:0000256" key="1">
    <source>
        <dbReference type="ARBA" id="ARBA00004418"/>
    </source>
</evidence>
<name>A0ABQ2BHX2_9SPHI</name>
<evidence type="ECO:0000313" key="11">
    <source>
        <dbReference type="Proteomes" id="UP000645390"/>
    </source>
</evidence>
<comment type="subcellular location">
    <subcellularLocation>
        <location evidence="1">Periplasm</location>
    </subcellularLocation>
</comment>
<evidence type="ECO:0000256" key="5">
    <source>
        <dbReference type="ARBA" id="ARBA00022764"/>
    </source>
</evidence>
<dbReference type="PANTHER" id="PTHR30600">
    <property type="entry name" value="CYTOCHROME C PEROXIDASE-RELATED"/>
    <property type="match status" value="1"/>
</dbReference>
<dbReference type="Pfam" id="PF03150">
    <property type="entry name" value="CCP_MauG"/>
    <property type="match status" value="1"/>
</dbReference>
<organism evidence="10 11">
    <name type="scientific">Pedobacter mendelii</name>
    <dbReference type="NCBI Taxonomy" id="1908240"/>
    <lineage>
        <taxon>Bacteria</taxon>
        <taxon>Pseudomonadati</taxon>
        <taxon>Bacteroidota</taxon>
        <taxon>Sphingobacteriia</taxon>
        <taxon>Sphingobacteriales</taxon>
        <taxon>Sphingobacteriaceae</taxon>
        <taxon>Pedobacter</taxon>
    </lineage>
</organism>
<dbReference type="GO" id="GO:0004601">
    <property type="term" value="F:peroxidase activity"/>
    <property type="evidence" value="ECO:0007669"/>
    <property type="project" value="UniProtKB-KW"/>
</dbReference>
<dbReference type="InterPro" id="IPR036909">
    <property type="entry name" value="Cyt_c-like_dom_sf"/>
</dbReference>
<proteinExistence type="predicted"/>
<dbReference type="EMBL" id="BMDJ01000005">
    <property type="protein sequence ID" value="GGI26074.1"/>
    <property type="molecule type" value="Genomic_DNA"/>
</dbReference>
<evidence type="ECO:0000256" key="6">
    <source>
        <dbReference type="ARBA" id="ARBA00023002"/>
    </source>
</evidence>
<dbReference type="InterPro" id="IPR004852">
    <property type="entry name" value="Di-haem_cyt_c_peroxidsae"/>
</dbReference>
<reference evidence="11" key="1">
    <citation type="journal article" date="2019" name="Int. J. Syst. Evol. Microbiol.">
        <title>The Global Catalogue of Microorganisms (GCM) 10K type strain sequencing project: providing services to taxonomists for standard genome sequencing and annotation.</title>
        <authorList>
            <consortium name="The Broad Institute Genomics Platform"/>
            <consortium name="The Broad Institute Genome Sequencing Center for Infectious Disease"/>
            <person name="Wu L."/>
            <person name="Ma J."/>
        </authorList>
    </citation>
    <scope>NUCLEOTIDE SEQUENCE [LARGE SCALE GENOMIC DNA]</scope>
    <source>
        <strain evidence="11">CCM 8939</strain>
    </source>
</reference>
<dbReference type="SUPFAM" id="SSF46626">
    <property type="entry name" value="Cytochrome c"/>
    <property type="match status" value="2"/>
</dbReference>
<evidence type="ECO:0000256" key="4">
    <source>
        <dbReference type="ARBA" id="ARBA00022729"/>
    </source>
</evidence>
<evidence type="ECO:0000256" key="8">
    <source>
        <dbReference type="PROSITE-ProRule" id="PRU00433"/>
    </source>
</evidence>
<dbReference type="PROSITE" id="PS51257">
    <property type="entry name" value="PROKAR_LIPOPROTEIN"/>
    <property type="match status" value="1"/>
</dbReference>
<evidence type="ECO:0000313" key="10">
    <source>
        <dbReference type="EMBL" id="GGI26074.1"/>
    </source>
</evidence>
<keyword evidence="6" id="KW-0560">Oxidoreductase</keyword>
<evidence type="ECO:0000256" key="3">
    <source>
        <dbReference type="ARBA" id="ARBA00022723"/>
    </source>
</evidence>
<evidence type="ECO:0000256" key="2">
    <source>
        <dbReference type="ARBA" id="ARBA00022617"/>
    </source>
</evidence>
<accession>A0ABQ2BHX2</accession>
<dbReference type="RefSeq" id="WP_188413950.1">
    <property type="nucleotide sequence ID" value="NZ_BMDJ01000005.1"/>
</dbReference>
<keyword evidence="7 8" id="KW-0408">Iron</keyword>
<keyword evidence="5" id="KW-0574">Periplasm</keyword>
<keyword evidence="11" id="KW-1185">Reference proteome</keyword>
<dbReference type="Proteomes" id="UP000645390">
    <property type="component" value="Unassembled WGS sequence"/>
</dbReference>
<sequence length="348" mass="39412">MNKRHWIIILSISIFIFACKKSEIIQEKIETFLGFQKPANFPEPVYNFTANPVTKSVFELGRTLFYEARLSRNNTVSCGSCHIQSSAFTQHGHDVSHGIDDRLGTRNSPPIMNLAWNKAFMWGGGVYDLDLQPIVPITTHEEMDENLDNVLNKLRALPKYTALFKSAFGSEDITTSRFMKALSQFMVMCVSSNSKYDKVMRKEDNASFTQTELDGYNIFKEKCSSCHKEPLFTDGSFRNNGLSLSPVKDQGLYLATLLASDRYKFKVPSLRNLNYTAPFMHDGRFLTIGAVLEHYSGQVQNLENLDPILNQNGKLGINLTETDKTKLLAFLATLNDESFINNRLLAEQ</sequence>
<evidence type="ECO:0000259" key="9">
    <source>
        <dbReference type="PROSITE" id="PS51007"/>
    </source>
</evidence>
<dbReference type="InterPro" id="IPR009056">
    <property type="entry name" value="Cyt_c-like_dom"/>
</dbReference>
<keyword evidence="2 8" id="KW-0349">Heme</keyword>
<protein>
    <submittedName>
        <fullName evidence="10">Cytochrome-c peroxidase</fullName>
    </submittedName>
</protein>
<keyword evidence="10" id="KW-0575">Peroxidase</keyword>
<dbReference type="PROSITE" id="PS51007">
    <property type="entry name" value="CYTC"/>
    <property type="match status" value="1"/>
</dbReference>
<dbReference type="InterPro" id="IPR026259">
    <property type="entry name" value="MauG/Cytc_peroxidase"/>
</dbReference>
<evidence type="ECO:0000256" key="7">
    <source>
        <dbReference type="ARBA" id="ARBA00023004"/>
    </source>
</evidence>
<gene>
    <name evidence="10" type="ORF">GCM10008119_20830</name>
</gene>
<keyword evidence="3 8" id="KW-0479">Metal-binding</keyword>
<keyword evidence="4" id="KW-0732">Signal</keyword>
<dbReference type="PIRSF" id="PIRSF000294">
    <property type="entry name" value="Cytochrome-c_peroxidase"/>
    <property type="match status" value="1"/>
</dbReference>
<feature type="domain" description="Cytochrome c" evidence="9">
    <location>
        <begin position="210"/>
        <end position="335"/>
    </location>
</feature>